<comment type="caution">
    <text evidence="1">The sequence shown here is derived from an EMBL/GenBank/DDBJ whole genome shotgun (WGS) entry which is preliminary data.</text>
</comment>
<proteinExistence type="predicted"/>
<dbReference type="AlphaFoldDB" id="A0A444XDR3"/>
<name>A0A444XDR3_ARAHY</name>
<evidence type="ECO:0000313" key="2">
    <source>
        <dbReference type="Proteomes" id="UP000289738"/>
    </source>
</evidence>
<reference evidence="1 2" key="1">
    <citation type="submission" date="2019-01" db="EMBL/GenBank/DDBJ databases">
        <title>Sequencing of cultivated peanut Arachis hypogaea provides insights into genome evolution and oil improvement.</title>
        <authorList>
            <person name="Chen X."/>
        </authorList>
    </citation>
    <scope>NUCLEOTIDE SEQUENCE [LARGE SCALE GENOMIC DNA]</scope>
    <source>
        <strain evidence="2">cv. Fuhuasheng</strain>
        <tissue evidence="1">Leaves</tissue>
    </source>
</reference>
<protein>
    <submittedName>
        <fullName evidence="1">Uncharacterized protein</fullName>
    </submittedName>
</protein>
<organism evidence="1 2">
    <name type="scientific">Arachis hypogaea</name>
    <name type="common">Peanut</name>
    <dbReference type="NCBI Taxonomy" id="3818"/>
    <lineage>
        <taxon>Eukaryota</taxon>
        <taxon>Viridiplantae</taxon>
        <taxon>Streptophyta</taxon>
        <taxon>Embryophyta</taxon>
        <taxon>Tracheophyta</taxon>
        <taxon>Spermatophyta</taxon>
        <taxon>Magnoliopsida</taxon>
        <taxon>eudicotyledons</taxon>
        <taxon>Gunneridae</taxon>
        <taxon>Pentapetalae</taxon>
        <taxon>rosids</taxon>
        <taxon>fabids</taxon>
        <taxon>Fabales</taxon>
        <taxon>Fabaceae</taxon>
        <taxon>Papilionoideae</taxon>
        <taxon>50 kb inversion clade</taxon>
        <taxon>dalbergioids sensu lato</taxon>
        <taxon>Dalbergieae</taxon>
        <taxon>Pterocarpus clade</taxon>
        <taxon>Arachis</taxon>
    </lineage>
</organism>
<dbReference type="EMBL" id="SDMP01000019">
    <property type="protein sequence ID" value="RYQ87868.1"/>
    <property type="molecule type" value="Genomic_DNA"/>
</dbReference>
<evidence type="ECO:0000313" key="1">
    <source>
        <dbReference type="EMBL" id="RYQ87868.1"/>
    </source>
</evidence>
<keyword evidence="2" id="KW-1185">Reference proteome</keyword>
<sequence>MVELLVEKYRALNILWSTLLVACGGVLGYVELGEGTTCFNGYGRSNSVCGREALFVGALCHCQHSAQTSCLELGDCEEG</sequence>
<dbReference type="Proteomes" id="UP000289738">
    <property type="component" value="Chromosome B09"/>
</dbReference>
<accession>A0A444XDR3</accession>
<gene>
    <name evidence="1" type="ORF">Ahy_B09g095410</name>
</gene>